<dbReference type="AlphaFoldDB" id="A0A6V7XSL4"/>
<gene>
    <name evidence="1" type="ORF">MENT_LOCUS55895</name>
</gene>
<protein>
    <submittedName>
        <fullName evidence="1">Uncharacterized protein</fullName>
    </submittedName>
</protein>
<comment type="caution">
    <text evidence="1">The sequence shown here is derived from an EMBL/GenBank/DDBJ whole genome shotgun (WGS) entry which is preliminary data.</text>
</comment>
<accession>A0A6V7XSL4</accession>
<sequence length="53" mass="6185">MYPRKKGNFQPFKWTMKIGQDKEIKDESNNTALPSLMSLPNKGNFSEFLSSRF</sequence>
<dbReference type="EMBL" id="CAJEWN010002162">
    <property type="protein sequence ID" value="CAD2202272.1"/>
    <property type="molecule type" value="Genomic_DNA"/>
</dbReference>
<organism evidence="1 2">
    <name type="scientific">Meloidogyne enterolobii</name>
    <name type="common">Root-knot nematode worm</name>
    <name type="synonym">Meloidogyne mayaguensis</name>
    <dbReference type="NCBI Taxonomy" id="390850"/>
    <lineage>
        <taxon>Eukaryota</taxon>
        <taxon>Metazoa</taxon>
        <taxon>Ecdysozoa</taxon>
        <taxon>Nematoda</taxon>
        <taxon>Chromadorea</taxon>
        <taxon>Rhabditida</taxon>
        <taxon>Tylenchina</taxon>
        <taxon>Tylenchomorpha</taxon>
        <taxon>Tylenchoidea</taxon>
        <taxon>Meloidogynidae</taxon>
        <taxon>Meloidogyninae</taxon>
        <taxon>Meloidogyne</taxon>
    </lineage>
</organism>
<dbReference type="Proteomes" id="UP000580250">
    <property type="component" value="Unassembled WGS sequence"/>
</dbReference>
<evidence type="ECO:0000313" key="1">
    <source>
        <dbReference type="EMBL" id="CAD2202272.1"/>
    </source>
</evidence>
<proteinExistence type="predicted"/>
<reference evidence="1 2" key="1">
    <citation type="submission" date="2020-08" db="EMBL/GenBank/DDBJ databases">
        <authorList>
            <person name="Koutsovoulos G."/>
            <person name="Danchin GJ E."/>
        </authorList>
    </citation>
    <scope>NUCLEOTIDE SEQUENCE [LARGE SCALE GENOMIC DNA]</scope>
</reference>
<name>A0A6V7XSL4_MELEN</name>
<evidence type="ECO:0000313" key="2">
    <source>
        <dbReference type="Proteomes" id="UP000580250"/>
    </source>
</evidence>